<name>A0A1Y2F312_PROLT</name>
<reference evidence="8 9" key="1">
    <citation type="submission" date="2016-07" db="EMBL/GenBank/DDBJ databases">
        <title>Pervasive Adenine N6-methylation of Active Genes in Fungi.</title>
        <authorList>
            <consortium name="DOE Joint Genome Institute"/>
            <person name="Mondo S.J."/>
            <person name="Dannebaum R.O."/>
            <person name="Kuo R.C."/>
            <person name="Labutti K."/>
            <person name="Haridas S."/>
            <person name="Kuo A."/>
            <person name="Salamov A."/>
            <person name="Ahrendt S.R."/>
            <person name="Lipzen A."/>
            <person name="Sullivan W."/>
            <person name="Andreopoulos W.B."/>
            <person name="Clum A."/>
            <person name="Lindquist E."/>
            <person name="Daum C."/>
            <person name="Ramamoorthy G.K."/>
            <person name="Gryganskyi A."/>
            <person name="Culley D."/>
            <person name="Magnuson J.K."/>
            <person name="James T.Y."/>
            <person name="O'Malley M.A."/>
            <person name="Stajich J.E."/>
            <person name="Spatafora J.W."/>
            <person name="Visel A."/>
            <person name="Grigoriev I.V."/>
        </authorList>
    </citation>
    <scope>NUCLEOTIDE SEQUENCE [LARGE SCALE GENOMIC DNA]</scope>
    <source>
        <strain evidence="8 9">12-1054</strain>
    </source>
</reference>
<evidence type="ECO:0000256" key="1">
    <source>
        <dbReference type="ARBA" id="ARBA00004123"/>
    </source>
</evidence>
<feature type="domain" description="MADS-box" evidence="7">
    <location>
        <begin position="1"/>
        <end position="61"/>
    </location>
</feature>
<keyword evidence="2" id="KW-0805">Transcription regulation</keyword>
<feature type="compositionally biased region" description="Polar residues" evidence="6">
    <location>
        <begin position="471"/>
        <end position="484"/>
    </location>
</feature>
<dbReference type="Gene3D" id="3.40.1810.10">
    <property type="entry name" value="Transcription factor, MADS-box"/>
    <property type="match status" value="1"/>
</dbReference>
<dbReference type="EMBL" id="MCFI01000019">
    <property type="protein sequence ID" value="ORY77726.1"/>
    <property type="molecule type" value="Genomic_DNA"/>
</dbReference>
<feature type="compositionally biased region" description="Acidic residues" evidence="6">
    <location>
        <begin position="133"/>
        <end position="143"/>
    </location>
</feature>
<dbReference type="OrthoDB" id="1898716at2759"/>
<dbReference type="GO" id="GO:0005634">
    <property type="term" value="C:nucleus"/>
    <property type="evidence" value="ECO:0007669"/>
    <property type="project" value="UniProtKB-SubCell"/>
</dbReference>
<evidence type="ECO:0000313" key="8">
    <source>
        <dbReference type="EMBL" id="ORY77726.1"/>
    </source>
</evidence>
<evidence type="ECO:0000313" key="9">
    <source>
        <dbReference type="Proteomes" id="UP000193685"/>
    </source>
</evidence>
<evidence type="ECO:0000256" key="5">
    <source>
        <dbReference type="ARBA" id="ARBA00023242"/>
    </source>
</evidence>
<dbReference type="CDD" id="cd00120">
    <property type="entry name" value="MADS"/>
    <property type="match status" value="1"/>
</dbReference>
<organism evidence="8 9">
    <name type="scientific">Protomyces lactucae-debilis</name>
    <dbReference type="NCBI Taxonomy" id="2754530"/>
    <lineage>
        <taxon>Eukaryota</taxon>
        <taxon>Fungi</taxon>
        <taxon>Dikarya</taxon>
        <taxon>Ascomycota</taxon>
        <taxon>Taphrinomycotina</taxon>
        <taxon>Taphrinomycetes</taxon>
        <taxon>Taphrinales</taxon>
        <taxon>Protomycetaceae</taxon>
        <taxon>Protomyces</taxon>
    </lineage>
</organism>
<dbReference type="PROSITE" id="PS50066">
    <property type="entry name" value="MADS_BOX_2"/>
    <property type="match status" value="1"/>
</dbReference>
<evidence type="ECO:0000256" key="4">
    <source>
        <dbReference type="ARBA" id="ARBA00023163"/>
    </source>
</evidence>
<keyword evidence="3" id="KW-0238">DNA-binding</keyword>
<feature type="compositionally biased region" description="Low complexity" evidence="6">
    <location>
        <begin position="120"/>
        <end position="131"/>
    </location>
</feature>
<dbReference type="Proteomes" id="UP000193685">
    <property type="component" value="Unassembled WGS sequence"/>
</dbReference>
<dbReference type="RefSeq" id="XP_040723111.1">
    <property type="nucleotide sequence ID" value="XM_040871526.1"/>
</dbReference>
<keyword evidence="9" id="KW-1185">Reference proteome</keyword>
<evidence type="ECO:0000256" key="3">
    <source>
        <dbReference type="ARBA" id="ARBA00023125"/>
    </source>
</evidence>
<dbReference type="GO" id="GO:0000981">
    <property type="term" value="F:DNA-binding transcription factor activity, RNA polymerase II-specific"/>
    <property type="evidence" value="ECO:0007669"/>
    <property type="project" value="TreeGrafter"/>
</dbReference>
<dbReference type="GO" id="GO:0000978">
    <property type="term" value="F:RNA polymerase II cis-regulatory region sequence-specific DNA binding"/>
    <property type="evidence" value="ECO:0007669"/>
    <property type="project" value="TreeGrafter"/>
</dbReference>
<dbReference type="Pfam" id="PF00319">
    <property type="entry name" value="SRF-TF"/>
    <property type="match status" value="1"/>
</dbReference>
<dbReference type="PANTHER" id="PTHR11945">
    <property type="entry name" value="MADS BOX PROTEIN"/>
    <property type="match status" value="1"/>
</dbReference>
<keyword evidence="5" id="KW-0539">Nucleus</keyword>
<dbReference type="AlphaFoldDB" id="A0A1Y2F312"/>
<evidence type="ECO:0000256" key="2">
    <source>
        <dbReference type="ARBA" id="ARBA00023015"/>
    </source>
</evidence>
<dbReference type="GO" id="GO:0046983">
    <property type="term" value="F:protein dimerization activity"/>
    <property type="evidence" value="ECO:0007669"/>
    <property type="project" value="InterPro"/>
</dbReference>
<dbReference type="GeneID" id="63788125"/>
<feature type="region of interest" description="Disordered" evidence="6">
    <location>
        <begin position="449"/>
        <end position="559"/>
    </location>
</feature>
<sequence length="673" mass="73078">MGRKKIQIKPITDEKTRKVTFTRRRNGIFKKAYELGILCDTEVVVLMFDGKQMCHVYSSVESTDGPQELMQKYITKDFATVDPIRNYDTSPAMQTDDPAQPVWRVARERVAVVNTYNIVPATNTPNPNGNASGEEDDEADPDGSEQLSVKSKRTYHTKTGEAKFNGAAMMNTPALTDGPNSPAGKRSMSPESRQRPSPHISQGAHAGQPPYGMQQGLGISGSGFTPLLKPGEQFGSLLYPPQASATGRMQQSYWPTPSMLSPEQQYWVAAQASPKANMGQQQLQYFPNQQGNYGYTEHQGPMRYSAYDTPQLSSYEQAQQGPLHPTLLASPQPRAPVGRQPASFNNFTYPPPGQQEPQQQKQSTKGPTSAPRQAPGVQRLRPRRQPSEAQSETSSVGEEQEYAQQQQPQRYTYASPNRAQPVTFQHATPRSLANQNGMQVRPSYIQHGHSDESVAEMSRTAPISPKKQKTSRTGSVPVSPQKSTRAAAASPQRTISSEYIQSGPALSPPRRVTRSQSRSPELKARTLPALARTTSQGMRQVSDKENAEPMQHAASHPGKEAAPFGAHGSAAASIMAGSSKPRNMHLRGPSLLDDITFDPITGAPMMDPTVLSTWLGGASGPTTPVLGAGGQLGDAAAQTGKGLLGFKQSETSHVRAESNVSVSQWIHMPTVNE</sequence>
<feature type="compositionally biased region" description="Polar residues" evidence="6">
    <location>
        <begin position="491"/>
        <end position="500"/>
    </location>
</feature>
<proteinExistence type="predicted"/>
<feature type="region of interest" description="Disordered" evidence="6">
    <location>
        <begin position="116"/>
        <end position="219"/>
    </location>
</feature>
<evidence type="ECO:0000256" key="6">
    <source>
        <dbReference type="SAM" id="MobiDB-lite"/>
    </source>
</evidence>
<dbReference type="GO" id="GO:0045944">
    <property type="term" value="P:positive regulation of transcription by RNA polymerase II"/>
    <property type="evidence" value="ECO:0007669"/>
    <property type="project" value="TreeGrafter"/>
</dbReference>
<dbReference type="STRING" id="56484.A0A1Y2F312"/>
<comment type="subcellular location">
    <subcellularLocation>
        <location evidence="1">Nucleus</location>
    </subcellularLocation>
</comment>
<dbReference type="SMART" id="SM00432">
    <property type="entry name" value="MADS"/>
    <property type="match status" value="1"/>
</dbReference>
<feature type="region of interest" description="Disordered" evidence="6">
    <location>
        <begin position="315"/>
        <end position="409"/>
    </location>
</feature>
<dbReference type="InterPro" id="IPR036879">
    <property type="entry name" value="TF_MADSbox_sf"/>
</dbReference>
<dbReference type="PRINTS" id="PR00404">
    <property type="entry name" value="MADSDOMAIN"/>
</dbReference>
<dbReference type="InterPro" id="IPR002100">
    <property type="entry name" value="TF_MADSbox"/>
</dbReference>
<gene>
    <name evidence="8" type="ORF">BCR37DRAFT_394818</name>
</gene>
<protein>
    <recommendedName>
        <fullName evidence="7">MADS-box domain-containing protein</fullName>
    </recommendedName>
</protein>
<dbReference type="PANTHER" id="PTHR11945:SF534">
    <property type="entry name" value="MYOCYTE-SPECIFIC ENHANCER FACTOR 2"/>
    <property type="match status" value="1"/>
</dbReference>
<dbReference type="SUPFAM" id="SSF55455">
    <property type="entry name" value="SRF-like"/>
    <property type="match status" value="1"/>
</dbReference>
<feature type="compositionally biased region" description="Polar residues" evidence="6">
    <location>
        <begin position="387"/>
        <end position="397"/>
    </location>
</feature>
<accession>A0A1Y2F312</accession>
<keyword evidence="4" id="KW-0804">Transcription</keyword>
<evidence type="ECO:0000259" key="7">
    <source>
        <dbReference type="PROSITE" id="PS50066"/>
    </source>
</evidence>
<comment type="caution">
    <text evidence="8">The sequence shown here is derived from an EMBL/GenBank/DDBJ whole genome shotgun (WGS) entry which is preliminary data.</text>
</comment>